<proteinExistence type="predicted"/>
<dbReference type="AlphaFoldDB" id="A0A7X2IUL7"/>
<organism evidence="1 2">
    <name type="scientific">Pseudoduganella rivuli</name>
    <dbReference type="NCBI Taxonomy" id="2666085"/>
    <lineage>
        <taxon>Bacteria</taxon>
        <taxon>Pseudomonadati</taxon>
        <taxon>Pseudomonadota</taxon>
        <taxon>Betaproteobacteria</taxon>
        <taxon>Burkholderiales</taxon>
        <taxon>Oxalobacteraceae</taxon>
        <taxon>Telluria group</taxon>
        <taxon>Pseudoduganella</taxon>
    </lineage>
</organism>
<name>A0A7X2IUL7_9BURK</name>
<dbReference type="InterPro" id="IPR008928">
    <property type="entry name" value="6-hairpin_glycosidase_sf"/>
</dbReference>
<dbReference type="Proteomes" id="UP000446768">
    <property type="component" value="Unassembled WGS sequence"/>
</dbReference>
<reference evidence="1 2" key="1">
    <citation type="submission" date="2019-11" db="EMBL/GenBank/DDBJ databases">
        <title>Novel species isolated from a subtropical stream in China.</title>
        <authorList>
            <person name="Lu H."/>
        </authorList>
    </citation>
    <scope>NUCLEOTIDE SEQUENCE [LARGE SCALE GENOMIC DNA]</scope>
    <source>
        <strain evidence="1 2">FT92W</strain>
    </source>
</reference>
<evidence type="ECO:0000313" key="2">
    <source>
        <dbReference type="Proteomes" id="UP000446768"/>
    </source>
</evidence>
<sequence>MKHIRQLVKDSLGMTPQPVNSIETHLREAAEWLLRAQAGTPDDGVAHSYNVQTRSWAASYPETTGYVIPTLLEYAKYYDAPRFKEAALKMTDWECDIQMEDGGVRAGTMDAPIVAPTIFNTGQALFGWAKAYQDTGSERYKQSLIRASDWLVDAMDDDGAWRRFASPFTTSKLNSYNTRTAFGLVRAAQALGNDERYLAAAVKNVEWALSRAEPNGWLPDNCLLARDNKAALTHTIAYSIRGLLEVGVATGRDQFVEHALGMAKHVAKLQRADGALNALYLPNWETCVKWSCVTGNSQMAINWLRLAQITGDKSLIEHAKRANRFNMSIQDIATDDLNVRGAMKGSHPINGEYIKWRYPNWATKFFMDGLMLEQQFDRIDNIG</sequence>
<evidence type="ECO:0008006" key="3">
    <source>
        <dbReference type="Google" id="ProtNLM"/>
    </source>
</evidence>
<keyword evidence="2" id="KW-1185">Reference proteome</keyword>
<dbReference type="RefSeq" id="WP_154381904.1">
    <property type="nucleotide sequence ID" value="NZ_WKJJ01000032.1"/>
</dbReference>
<dbReference type="SUPFAM" id="SSF48208">
    <property type="entry name" value="Six-hairpin glycosidases"/>
    <property type="match status" value="1"/>
</dbReference>
<gene>
    <name evidence="1" type="ORF">GJ700_32370</name>
</gene>
<protein>
    <recommendedName>
        <fullName evidence="3">Squalene cyclase C-terminal domain-containing protein</fullName>
    </recommendedName>
</protein>
<dbReference type="GO" id="GO:0005975">
    <property type="term" value="P:carbohydrate metabolic process"/>
    <property type="evidence" value="ECO:0007669"/>
    <property type="project" value="InterPro"/>
</dbReference>
<accession>A0A7X2IUL7</accession>
<dbReference type="EMBL" id="WKJJ01000032">
    <property type="protein sequence ID" value="MRV76416.1"/>
    <property type="molecule type" value="Genomic_DNA"/>
</dbReference>
<dbReference type="Gene3D" id="1.50.10.20">
    <property type="match status" value="1"/>
</dbReference>
<evidence type="ECO:0000313" key="1">
    <source>
        <dbReference type="EMBL" id="MRV76416.1"/>
    </source>
</evidence>
<comment type="caution">
    <text evidence="1">The sequence shown here is derived from an EMBL/GenBank/DDBJ whole genome shotgun (WGS) entry which is preliminary data.</text>
</comment>